<proteinExistence type="predicted"/>
<organism evidence="2 3">
    <name type="scientific">Mycobacterium tuberculosis</name>
    <dbReference type="NCBI Taxonomy" id="1773"/>
    <lineage>
        <taxon>Bacteria</taxon>
        <taxon>Bacillati</taxon>
        <taxon>Actinomycetota</taxon>
        <taxon>Actinomycetes</taxon>
        <taxon>Mycobacteriales</taxon>
        <taxon>Mycobacteriaceae</taxon>
        <taxon>Mycobacterium</taxon>
        <taxon>Mycobacterium tuberculosis complex</taxon>
    </lineage>
</organism>
<reference evidence="2 3" key="1">
    <citation type="submission" date="2015-03" db="EMBL/GenBank/DDBJ databases">
        <authorList>
            <consortium name="Pathogen Informatics"/>
        </authorList>
    </citation>
    <scope>NUCLEOTIDE SEQUENCE [LARGE SCALE GENOMIC DNA]</scope>
    <source>
        <strain evidence="2 3">Bir 187</strain>
    </source>
</reference>
<evidence type="ECO:0000313" key="2">
    <source>
        <dbReference type="EMBL" id="CKR46732.1"/>
    </source>
</evidence>
<accession>A0A654ZTC6</accession>
<feature type="compositionally biased region" description="Basic residues" evidence="1">
    <location>
        <begin position="127"/>
        <end position="142"/>
    </location>
</feature>
<evidence type="ECO:0000256" key="1">
    <source>
        <dbReference type="SAM" id="MobiDB-lite"/>
    </source>
</evidence>
<dbReference type="Proteomes" id="UP000049023">
    <property type="component" value="Unassembled WGS sequence"/>
</dbReference>
<protein>
    <submittedName>
        <fullName evidence="2">Uncharacterized protein</fullName>
    </submittedName>
</protein>
<dbReference type="AlphaFoldDB" id="A0A654ZTC6"/>
<feature type="region of interest" description="Disordered" evidence="1">
    <location>
        <begin position="95"/>
        <end position="189"/>
    </location>
</feature>
<sequence length="215" mass="24016">MPPLPYKIPPAPPACPVPGAPSALADQGAPQQRLGGRVDRGQQLLLDLGLGGRICSSATGKRLHELLMKRRRLGAERLIGLSVAGKQRRDRRRHLIGTRGQHGGGRRSRGGIGRADRRSDTRQVCCRGHHNLRGYADKRHHTPPQPARPTTGEHARWRTTLLGESERSATRHRTRPFRQNCRPSVRYPQTETEPANCRARQWITTRARCTRTLSG</sequence>
<dbReference type="EMBL" id="CNFU01000228">
    <property type="protein sequence ID" value="CKR46732.1"/>
    <property type="molecule type" value="Genomic_DNA"/>
</dbReference>
<evidence type="ECO:0000313" key="3">
    <source>
        <dbReference type="Proteomes" id="UP000049023"/>
    </source>
</evidence>
<gene>
    <name evidence="2" type="ORF">ERS027661_01388</name>
</gene>
<name>A0A654ZTC6_MYCTX</name>